<gene>
    <name evidence="1" type="ORF">MRATA1EN1_LOCUS25116</name>
</gene>
<name>A0ABN8ZQV7_RANTA</name>
<accession>A0ABN8ZQV7</accession>
<evidence type="ECO:0000313" key="2">
    <source>
        <dbReference type="Proteomes" id="UP001176941"/>
    </source>
</evidence>
<organism evidence="1 2">
    <name type="scientific">Rangifer tarandus platyrhynchus</name>
    <name type="common">Svalbard reindeer</name>
    <dbReference type="NCBI Taxonomy" id="3082113"/>
    <lineage>
        <taxon>Eukaryota</taxon>
        <taxon>Metazoa</taxon>
        <taxon>Chordata</taxon>
        <taxon>Craniata</taxon>
        <taxon>Vertebrata</taxon>
        <taxon>Euteleostomi</taxon>
        <taxon>Mammalia</taxon>
        <taxon>Eutheria</taxon>
        <taxon>Laurasiatheria</taxon>
        <taxon>Artiodactyla</taxon>
        <taxon>Ruminantia</taxon>
        <taxon>Pecora</taxon>
        <taxon>Cervidae</taxon>
        <taxon>Odocoileinae</taxon>
        <taxon>Rangifer</taxon>
    </lineage>
</organism>
<sequence>MSDTPSQKHPEVLEKTSVLWEDNEVIVCCYRFCKYCQKEGREVSSRFSAVTDELAASRPQELPWLHLGSELQCVFIHLLRVTSVLCGCGLPRLQVLTSAASSHVGSTSFPVTLSPHLLYVFLTTRPCRHVSCI</sequence>
<keyword evidence="2" id="KW-1185">Reference proteome</keyword>
<dbReference type="EMBL" id="OX459941">
    <property type="protein sequence ID" value="CAI9176154.1"/>
    <property type="molecule type" value="Genomic_DNA"/>
</dbReference>
<protein>
    <submittedName>
        <fullName evidence="1">Uncharacterized protein</fullName>
    </submittedName>
</protein>
<proteinExistence type="predicted"/>
<evidence type="ECO:0000313" key="1">
    <source>
        <dbReference type="EMBL" id="CAI9176154.1"/>
    </source>
</evidence>
<dbReference type="Proteomes" id="UP001176941">
    <property type="component" value="Chromosome 5"/>
</dbReference>
<reference evidence="1" key="1">
    <citation type="submission" date="2023-04" db="EMBL/GenBank/DDBJ databases">
        <authorList>
            <consortium name="ELIXIR-Norway"/>
        </authorList>
    </citation>
    <scope>NUCLEOTIDE SEQUENCE [LARGE SCALE GENOMIC DNA]</scope>
</reference>